<proteinExistence type="inferred from homology"/>
<gene>
    <name evidence="7" type="ORF">PRUPE_3G197700</name>
</gene>
<evidence type="ECO:0000313" key="8">
    <source>
        <dbReference type="Proteomes" id="UP000006882"/>
    </source>
</evidence>
<evidence type="ECO:0000313" key="7">
    <source>
        <dbReference type="EMBL" id="ONI18117.1"/>
    </source>
</evidence>
<evidence type="ECO:0000256" key="1">
    <source>
        <dbReference type="ARBA" id="ARBA00004141"/>
    </source>
</evidence>
<keyword evidence="8" id="KW-1185">Reference proteome</keyword>
<dbReference type="OMA" id="IYIEMAL"/>
<evidence type="ECO:0000256" key="3">
    <source>
        <dbReference type="ARBA" id="ARBA00022448"/>
    </source>
</evidence>
<dbReference type="PANTHER" id="PTHR31645:SF0">
    <property type="entry name" value="OLIGOPEPTIDE TRANSPORTER YGL114W-RELATED"/>
    <property type="match status" value="1"/>
</dbReference>
<evidence type="ECO:0000256" key="4">
    <source>
        <dbReference type="ARBA" id="ARBA00022692"/>
    </source>
</evidence>
<dbReference type="Gramene" id="ONI18117">
    <property type="protein sequence ID" value="ONI18117"/>
    <property type="gene ID" value="PRUPE_3G197700"/>
</dbReference>
<dbReference type="PANTHER" id="PTHR31645">
    <property type="entry name" value="OLIGOPEPTIDE TRANSPORTER YGL114W-RELATED"/>
    <property type="match status" value="1"/>
</dbReference>
<dbReference type="Proteomes" id="UP000006882">
    <property type="component" value="Chromosome G3"/>
</dbReference>
<comment type="similarity">
    <text evidence="2">Belongs to the YSL (TC 2.A.67.2) family.</text>
</comment>
<keyword evidence="3" id="KW-0813">Transport</keyword>
<comment type="subcellular location">
    <subcellularLocation>
        <location evidence="1">Membrane</location>
        <topology evidence="1">Multi-pass membrane protein</topology>
    </subcellularLocation>
</comment>
<reference evidence="7 8" key="1">
    <citation type="journal article" date="2013" name="Nat. Genet.">
        <title>The high-quality draft genome of peach (Prunus persica) identifies unique patterns of genetic diversity, domestication and genome evolution.</title>
        <authorList>
            <consortium name="International Peach Genome Initiative"/>
            <person name="Verde I."/>
            <person name="Abbott A.G."/>
            <person name="Scalabrin S."/>
            <person name="Jung S."/>
            <person name="Shu S."/>
            <person name="Marroni F."/>
            <person name="Zhebentyayeva T."/>
            <person name="Dettori M.T."/>
            <person name="Grimwood J."/>
            <person name="Cattonaro F."/>
            <person name="Zuccolo A."/>
            <person name="Rossini L."/>
            <person name="Jenkins J."/>
            <person name="Vendramin E."/>
            <person name="Meisel L.A."/>
            <person name="Decroocq V."/>
            <person name="Sosinski B."/>
            <person name="Prochnik S."/>
            <person name="Mitros T."/>
            <person name="Policriti A."/>
            <person name="Cipriani G."/>
            <person name="Dondini L."/>
            <person name="Ficklin S."/>
            <person name="Goodstein D.M."/>
            <person name="Xuan P."/>
            <person name="Del Fabbro C."/>
            <person name="Aramini V."/>
            <person name="Copetti D."/>
            <person name="Gonzalez S."/>
            <person name="Horner D.S."/>
            <person name="Falchi R."/>
            <person name="Lucas S."/>
            <person name="Mica E."/>
            <person name="Maldonado J."/>
            <person name="Lazzari B."/>
            <person name="Bielenberg D."/>
            <person name="Pirona R."/>
            <person name="Miculan M."/>
            <person name="Barakat A."/>
            <person name="Testolin R."/>
            <person name="Stella A."/>
            <person name="Tartarini S."/>
            <person name="Tonutti P."/>
            <person name="Arus P."/>
            <person name="Orellana A."/>
            <person name="Wells C."/>
            <person name="Main D."/>
            <person name="Vizzotto G."/>
            <person name="Silva H."/>
            <person name="Salamini F."/>
            <person name="Schmutz J."/>
            <person name="Morgante M."/>
            <person name="Rokhsar D.S."/>
        </authorList>
    </citation>
    <scope>NUCLEOTIDE SEQUENCE [LARGE SCALE GENOMIC DNA]</scope>
    <source>
        <strain evidence="8">cv. Nemared</strain>
    </source>
</reference>
<sequence length="149" mass="16838">MMKRPIFPIWPLPLTFWLFWTAFDIGSPDSPYKVPYAVIFRETAIVGVEGFSKLPKHFLAMCCGCDPKKISQFIPISMAIAVLFYIRAYFAIDIFVGTVLLFMWEQLNRKDAEDYAGAVASGLICGDGIWTIPSSILYIFKVNPPICLL</sequence>
<evidence type="ECO:0000256" key="6">
    <source>
        <dbReference type="ARBA" id="ARBA00023136"/>
    </source>
</evidence>
<keyword evidence="6" id="KW-0472">Membrane</keyword>
<protein>
    <submittedName>
        <fullName evidence="7">Uncharacterized protein</fullName>
    </submittedName>
</protein>
<evidence type="ECO:0000256" key="2">
    <source>
        <dbReference type="ARBA" id="ARBA00010276"/>
    </source>
</evidence>
<keyword evidence="5" id="KW-1133">Transmembrane helix</keyword>
<dbReference type="GO" id="GO:0016020">
    <property type="term" value="C:membrane"/>
    <property type="evidence" value="ECO:0007669"/>
    <property type="project" value="UniProtKB-SubCell"/>
</dbReference>
<dbReference type="InterPro" id="IPR045035">
    <property type="entry name" value="YSL-like"/>
</dbReference>
<keyword evidence="4" id="KW-0812">Transmembrane</keyword>
<dbReference type="eggNOG" id="ENOG502QQ2H">
    <property type="taxonomic scope" value="Eukaryota"/>
</dbReference>
<dbReference type="AlphaFoldDB" id="M5XHM2"/>
<dbReference type="GO" id="GO:0035673">
    <property type="term" value="F:oligopeptide transmembrane transporter activity"/>
    <property type="evidence" value="ECO:0007669"/>
    <property type="project" value="InterPro"/>
</dbReference>
<dbReference type="HOGENOM" id="CLU_015477_0_3_1"/>
<dbReference type="InterPro" id="IPR004813">
    <property type="entry name" value="OPT"/>
</dbReference>
<accession>M5XHM2</accession>
<evidence type="ECO:0000256" key="5">
    <source>
        <dbReference type="ARBA" id="ARBA00022989"/>
    </source>
</evidence>
<name>M5XHM2_PRUPE</name>
<organism evidence="7 8">
    <name type="scientific">Prunus persica</name>
    <name type="common">Peach</name>
    <name type="synonym">Amygdalus persica</name>
    <dbReference type="NCBI Taxonomy" id="3760"/>
    <lineage>
        <taxon>Eukaryota</taxon>
        <taxon>Viridiplantae</taxon>
        <taxon>Streptophyta</taxon>
        <taxon>Embryophyta</taxon>
        <taxon>Tracheophyta</taxon>
        <taxon>Spermatophyta</taxon>
        <taxon>Magnoliopsida</taxon>
        <taxon>eudicotyledons</taxon>
        <taxon>Gunneridae</taxon>
        <taxon>Pentapetalae</taxon>
        <taxon>rosids</taxon>
        <taxon>fabids</taxon>
        <taxon>Rosales</taxon>
        <taxon>Rosaceae</taxon>
        <taxon>Amygdaloideae</taxon>
        <taxon>Amygdaleae</taxon>
        <taxon>Prunus</taxon>
    </lineage>
</organism>
<dbReference type="STRING" id="3760.M5XHM2"/>
<dbReference type="Pfam" id="PF03169">
    <property type="entry name" value="OPT"/>
    <property type="match status" value="1"/>
</dbReference>
<dbReference type="EMBL" id="CM007653">
    <property type="protein sequence ID" value="ONI18117.1"/>
    <property type="molecule type" value="Genomic_DNA"/>
</dbReference>